<keyword evidence="10" id="KW-0739">Sodium transport</keyword>
<name>A0AA88Y0K4_PINIB</name>
<keyword evidence="8" id="KW-0406">Ion transport</keyword>
<evidence type="ECO:0000256" key="9">
    <source>
        <dbReference type="ARBA" id="ARBA00023136"/>
    </source>
</evidence>
<feature type="transmembrane region" description="Helical" evidence="12">
    <location>
        <begin position="170"/>
        <end position="197"/>
    </location>
</feature>
<evidence type="ECO:0000313" key="13">
    <source>
        <dbReference type="EMBL" id="KAK3095438.1"/>
    </source>
</evidence>
<dbReference type="GO" id="GO:0005886">
    <property type="term" value="C:plasma membrane"/>
    <property type="evidence" value="ECO:0007669"/>
    <property type="project" value="UniProtKB-SubCell"/>
</dbReference>
<dbReference type="Pfam" id="PF00474">
    <property type="entry name" value="SSF"/>
    <property type="match status" value="1"/>
</dbReference>
<comment type="caution">
    <text evidence="13">The sequence shown here is derived from an EMBL/GenBank/DDBJ whole genome shotgun (WGS) entry which is preliminary data.</text>
</comment>
<evidence type="ECO:0000256" key="10">
    <source>
        <dbReference type="ARBA" id="ARBA00023201"/>
    </source>
</evidence>
<keyword evidence="6 12" id="KW-1133">Transmembrane helix</keyword>
<dbReference type="PANTHER" id="PTHR42985:SF40">
    <property type="entry name" value="LD47995P-RELATED"/>
    <property type="match status" value="1"/>
</dbReference>
<dbReference type="GO" id="GO:0006814">
    <property type="term" value="P:sodium ion transport"/>
    <property type="evidence" value="ECO:0007669"/>
    <property type="project" value="UniProtKB-KW"/>
</dbReference>
<feature type="transmembrane region" description="Helical" evidence="12">
    <location>
        <begin position="233"/>
        <end position="256"/>
    </location>
</feature>
<keyword evidence="14" id="KW-1185">Reference proteome</keyword>
<organism evidence="13 14">
    <name type="scientific">Pinctada imbricata</name>
    <name type="common">Atlantic pearl-oyster</name>
    <name type="synonym">Pinctada martensii</name>
    <dbReference type="NCBI Taxonomy" id="66713"/>
    <lineage>
        <taxon>Eukaryota</taxon>
        <taxon>Metazoa</taxon>
        <taxon>Spiralia</taxon>
        <taxon>Lophotrochozoa</taxon>
        <taxon>Mollusca</taxon>
        <taxon>Bivalvia</taxon>
        <taxon>Autobranchia</taxon>
        <taxon>Pteriomorphia</taxon>
        <taxon>Pterioida</taxon>
        <taxon>Pterioidea</taxon>
        <taxon>Pteriidae</taxon>
        <taxon>Pinctada</taxon>
    </lineage>
</organism>
<dbReference type="EMBL" id="VSWD01000008">
    <property type="protein sequence ID" value="KAK3095438.1"/>
    <property type="molecule type" value="Genomic_DNA"/>
</dbReference>
<keyword evidence="4" id="KW-1003">Cell membrane</keyword>
<evidence type="ECO:0000256" key="3">
    <source>
        <dbReference type="ARBA" id="ARBA00022448"/>
    </source>
</evidence>
<evidence type="ECO:0000256" key="1">
    <source>
        <dbReference type="ARBA" id="ARBA00004651"/>
    </source>
</evidence>
<dbReference type="Gene3D" id="1.20.1730.10">
    <property type="entry name" value="Sodium/glucose cotransporter"/>
    <property type="match status" value="2"/>
</dbReference>
<dbReference type="GO" id="GO:0015293">
    <property type="term" value="F:symporter activity"/>
    <property type="evidence" value="ECO:0007669"/>
    <property type="project" value="TreeGrafter"/>
</dbReference>
<dbReference type="PROSITE" id="PS50283">
    <property type="entry name" value="NA_SOLUT_SYMP_3"/>
    <property type="match status" value="1"/>
</dbReference>
<comment type="subcellular location">
    <subcellularLocation>
        <location evidence="1">Cell membrane</location>
        <topology evidence="1">Multi-pass membrane protein</topology>
    </subcellularLocation>
</comment>
<gene>
    <name evidence="13" type="ORF">FSP39_014685</name>
</gene>
<dbReference type="InterPro" id="IPR051163">
    <property type="entry name" value="Sodium:Solute_Symporter_SSF"/>
</dbReference>
<dbReference type="InterPro" id="IPR001734">
    <property type="entry name" value="Na/solute_symporter"/>
</dbReference>
<feature type="transmembrane region" description="Helical" evidence="12">
    <location>
        <begin position="309"/>
        <end position="330"/>
    </location>
</feature>
<dbReference type="Proteomes" id="UP001186944">
    <property type="component" value="Unassembled WGS sequence"/>
</dbReference>
<evidence type="ECO:0000256" key="8">
    <source>
        <dbReference type="ARBA" id="ARBA00023065"/>
    </source>
</evidence>
<dbReference type="AlphaFoldDB" id="A0AA88Y0K4"/>
<evidence type="ECO:0000256" key="11">
    <source>
        <dbReference type="RuleBase" id="RU362091"/>
    </source>
</evidence>
<feature type="transmembrane region" description="Helical" evidence="12">
    <location>
        <begin position="79"/>
        <end position="105"/>
    </location>
</feature>
<keyword evidence="3" id="KW-0813">Transport</keyword>
<proteinExistence type="inferred from homology"/>
<dbReference type="PANTHER" id="PTHR42985">
    <property type="entry name" value="SODIUM-COUPLED MONOCARBOXYLATE TRANSPORTER"/>
    <property type="match status" value="1"/>
</dbReference>
<feature type="transmembrane region" description="Helical" evidence="12">
    <location>
        <begin position="12"/>
        <end position="31"/>
    </location>
</feature>
<feature type="transmembrane region" description="Helical" evidence="12">
    <location>
        <begin position="51"/>
        <end position="73"/>
    </location>
</feature>
<evidence type="ECO:0000256" key="6">
    <source>
        <dbReference type="ARBA" id="ARBA00022989"/>
    </source>
</evidence>
<protein>
    <submittedName>
        <fullName evidence="13">Uncharacterized protein</fullName>
    </submittedName>
</protein>
<evidence type="ECO:0000313" key="14">
    <source>
        <dbReference type="Proteomes" id="UP001186944"/>
    </source>
</evidence>
<keyword evidence="9 12" id="KW-0472">Membrane</keyword>
<feature type="transmembrane region" description="Helical" evidence="12">
    <location>
        <begin position="336"/>
        <end position="352"/>
    </location>
</feature>
<evidence type="ECO:0000256" key="5">
    <source>
        <dbReference type="ARBA" id="ARBA00022692"/>
    </source>
</evidence>
<keyword evidence="7" id="KW-0915">Sodium</keyword>
<reference evidence="13" key="1">
    <citation type="submission" date="2019-08" db="EMBL/GenBank/DDBJ databases">
        <title>The improved chromosome-level genome for the pearl oyster Pinctada fucata martensii using PacBio sequencing and Hi-C.</title>
        <authorList>
            <person name="Zheng Z."/>
        </authorList>
    </citation>
    <scope>NUCLEOTIDE SEQUENCE</scope>
    <source>
        <strain evidence="13">ZZ-2019</strain>
        <tissue evidence="13">Adductor muscle</tissue>
    </source>
</reference>
<feature type="transmembrane region" description="Helical" evidence="12">
    <location>
        <begin position="276"/>
        <end position="297"/>
    </location>
</feature>
<accession>A0AA88Y0K4</accession>
<sequence length="409" mass="44506">MDSRRVFHIADYVIFIVTIVVSLGIGIFYALSGGRQRTTSEFLVGNRKMSVLPVAISLMVSFESSIMMLGLPAEIYTYGIQWIMAIIGLFVADMASVKIMVPLIYPLKITSAYEYLELRFKSRAVRLLGTFLGIMHYVFYMGIVLFGPAIALEAVQRIASTSSLRDAQKVLLITAPAFLVTFTFAIIEGIVAFAYYYTFRCDPLASKQIRNPNQIIPLLVMDIYRGLPGMPGLFLASLFSASLSTLSSGLSSVSTLFWQDFIKPHTKPMSEFRATIIVKVSVVIFGSISVGIAYLVAQIGGTLTQISGTILSSFGGALAGLFFAGCFLPWVNAKGAFSGCITGVVFVFWIASGKTMSPGVKKTPRLPAAPVDQCPTTNLMNDSLWVNNTSSSFKTSFMTPTMPESAIDP</sequence>
<evidence type="ECO:0000256" key="12">
    <source>
        <dbReference type="SAM" id="Phobius"/>
    </source>
</evidence>
<dbReference type="InterPro" id="IPR038377">
    <property type="entry name" value="Na/Glc_symporter_sf"/>
</dbReference>
<evidence type="ECO:0000256" key="7">
    <source>
        <dbReference type="ARBA" id="ARBA00023053"/>
    </source>
</evidence>
<evidence type="ECO:0000256" key="4">
    <source>
        <dbReference type="ARBA" id="ARBA00022475"/>
    </source>
</evidence>
<keyword evidence="5 12" id="KW-0812">Transmembrane</keyword>
<feature type="transmembrane region" description="Helical" evidence="12">
    <location>
        <begin position="125"/>
        <end position="150"/>
    </location>
</feature>
<comment type="similarity">
    <text evidence="2 11">Belongs to the sodium:solute symporter (SSF) (TC 2.A.21) family.</text>
</comment>
<evidence type="ECO:0000256" key="2">
    <source>
        <dbReference type="ARBA" id="ARBA00006434"/>
    </source>
</evidence>